<keyword evidence="1" id="KW-0812">Transmembrane</keyword>
<gene>
    <name evidence="2" type="ORF">KN1_22420</name>
</gene>
<sequence length="321" mass="36177">MKSRSRKGLGTVIGIVIFILILLVALALILSYLGEFQAVGAQLSQAQINIYDHNNAKLGVSPSIQYLESSQIYQGQCQEFSHSGSRYVSCSNPYDPHYPGYTVYCDYYYQFHVKVYQYSDPQVSVTVSNPSQITQTVEYLILASGAPDAQYTSYIASNQQNSPPNYQSLAKPELTQLVIQGVGHTIAPSSSYTATVTCDQLYSPYLNDPASSPVDLYIPYQYYQVKIEVYCFEVIHYSYGGPTHTRGPWYIGTHYYAYYSYEQYKLYDPYYGAPPTIGSYVPTDWHNLPTSPVTPYGNVYFIAFTNFGNEAHAYVPLPDPY</sequence>
<dbReference type="Proteomes" id="UP000825123">
    <property type="component" value="Chromosome"/>
</dbReference>
<accession>A0A8D5U758</accession>
<dbReference type="AlphaFoldDB" id="A0A8D5U758"/>
<name>A0A8D5U758_9CREN</name>
<proteinExistence type="predicted"/>
<keyword evidence="1" id="KW-0472">Membrane</keyword>
<reference evidence="2 3" key="1">
    <citation type="submission" date="2021-04" db="EMBL/GenBank/DDBJ databases">
        <title>Complete genome sequence of Stygiolobus sp. KN-1.</title>
        <authorList>
            <person name="Nakamura K."/>
            <person name="Sakai H."/>
            <person name="Kurosawa N."/>
        </authorList>
    </citation>
    <scope>NUCLEOTIDE SEQUENCE [LARGE SCALE GENOMIC DNA]</scope>
    <source>
        <strain evidence="2 3">KN-1</strain>
    </source>
</reference>
<dbReference type="GeneID" id="66163973"/>
<keyword evidence="3" id="KW-1185">Reference proteome</keyword>
<dbReference type="EMBL" id="AP024597">
    <property type="protein sequence ID" value="BCU70945.1"/>
    <property type="molecule type" value="Genomic_DNA"/>
</dbReference>
<protein>
    <submittedName>
        <fullName evidence="2">Uncharacterized protein</fullName>
    </submittedName>
</protein>
<dbReference type="RefSeq" id="WP_221287637.1">
    <property type="nucleotide sequence ID" value="NZ_AP024597.1"/>
</dbReference>
<evidence type="ECO:0000313" key="2">
    <source>
        <dbReference type="EMBL" id="BCU70945.1"/>
    </source>
</evidence>
<dbReference type="KEGG" id="csty:KN1_22420"/>
<evidence type="ECO:0000313" key="3">
    <source>
        <dbReference type="Proteomes" id="UP000825123"/>
    </source>
</evidence>
<organism evidence="2 3">
    <name type="scientific">Stygiolobus caldivivus</name>
    <dbReference type="NCBI Taxonomy" id="2824673"/>
    <lineage>
        <taxon>Archaea</taxon>
        <taxon>Thermoproteota</taxon>
        <taxon>Thermoprotei</taxon>
        <taxon>Sulfolobales</taxon>
        <taxon>Sulfolobaceae</taxon>
        <taxon>Stygiolobus</taxon>
    </lineage>
</organism>
<keyword evidence="1" id="KW-1133">Transmembrane helix</keyword>
<evidence type="ECO:0000256" key="1">
    <source>
        <dbReference type="SAM" id="Phobius"/>
    </source>
</evidence>
<feature type="transmembrane region" description="Helical" evidence="1">
    <location>
        <begin position="12"/>
        <end position="34"/>
    </location>
</feature>